<sequence length="510" mass="58692">PTKTVTEIVRQMKDEWNLKTPSVILSIIGTTWIITESANTQIMIDINEAIEQYCDNDSKAPTWITIENSNPKNGINEHLTTFLKEKITKKYGNYYLKLDNKIYDRFEIEQECCRLVNLSNEENVFIEIIKQTTKLNEFMEDNIDNQAQNQIDMIAQDLLIILNNLYDVISSEYALMQSNIGVLRTVQWKINIFKSKVKELLQNISSNYLVQLVEQIFDDAYDLSAICKNLTIPLVYILVGEEASLNEGIFLGDNTSIETVRKVVDEGIPVIVINGTEGVASVIGSLYGSIHDTSARNETEERYNPTTPNTPLHTRLERHSLVRVQEKRESFKTIDQNALNKLLQPENGNFGIFMYQPGDQHLNQVLLQAIAKGTKCKDLNDVNRLIELKLAIQWKRFDLANAHILTTKTIGNWKHEELDECLEYALLMDSVEFVERLIQCGASFKRLEEFSDITYYMQKLTETEQERFNKIRSPPSNVLHGLIIELMPFLEKLIQNSSNNPEFLILLEKI</sequence>
<dbReference type="EMBL" id="CAJNOQ010009136">
    <property type="protein sequence ID" value="CAF1216416.1"/>
    <property type="molecule type" value="Genomic_DNA"/>
</dbReference>
<gene>
    <name evidence="1" type="ORF">GPM918_LOCUS24474</name>
    <name evidence="2" type="ORF">SRO942_LOCUS24475</name>
</gene>
<dbReference type="EMBL" id="CAJOBC010009138">
    <property type="protein sequence ID" value="CAF3980245.1"/>
    <property type="molecule type" value="Genomic_DNA"/>
</dbReference>
<evidence type="ECO:0000313" key="3">
    <source>
        <dbReference type="Proteomes" id="UP000663829"/>
    </source>
</evidence>
<dbReference type="PANTHER" id="PTHR13800">
    <property type="entry name" value="TRANSIENT RECEPTOR POTENTIAL CATION CHANNEL, SUBFAMILY M, MEMBER 6"/>
    <property type="match status" value="1"/>
</dbReference>
<dbReference type="Proteomes" id="UP000681722">
    <property type="component" value="Unassembled WGS sequence"/>
</dbReference>
<protein>
    <submittedName>
        <fullName evidence="1">Uncharacterized protein</fullName>
    </submittedName>
</protein>
<proteinExistence type="predicted"/>
<dbReference type="GO" id="GO:0005886">
    <property type="term" value="C:plasma membrane"/>
    <property type="evidence" value="ECO:0007669"/>
    <property type="project" value="TreeGrafter"/>
</dbReference>
<keyword evidence="3" id="KW-1185">Reference proteome</keyword>
<organism evidence="1 3">
    <name type="scientific">Didymodactylos carnosus</name>
    <dbReference type="NCBI Taxonomy" id="1234261"/>
    <lineage>
        <taxon>Eukaryota</taxon>
        <taxon>Metazoa</taxon>
        <taxon>Spiralia</taxon>
        <taxon>Gnathifera</taxon>
        <taxon>Rotifera</taxon>
        <taxon>Eurotatoria</taxon>
        <taxon>Bdelloidea</taxon>
        <taxon>Philodinida</taxon>
        <taxon>Philodinidae</taxon>
        <taxon>Didymodactylos</taxon>
    </lineage>
</organism>
<dbReference type="AlphaFoldDB" id="A0A814XGZ4"/>
<evidence type="ECO:0000313" key="2">
    <source>
        <dbReference type="EMBL" id="CAF3980245.1"/>
    </source>
</evidence>
<dbReference type="InterPro" id="IPR050927">
    <property type="entry name" value="TRPM"/>
</dbReference>
<name>A0A814XGZ4_9BILA</name>
<accession>A0A814XGZ4</accession>
<evidence type="ECO:0000313" key="1">
    <source>
        <dbReference type="EMBL" id="CAF1216416.1"/>
    </source>
</evidence>
<dbReference type="PANTHER" id="PTHR13800:SF12">
    <property type="entry name" value="TRANSIENT RECEPTOR POTENTIAL CATION CHANNEL SUBFAMILY M MEMBER-LIKE 2"/>
    <property type="match status" value="1"/>
</dbReference>
<dbReference type="Proteomes" id="UP000663829">
    <property type="component" value="Unassembled WGS sequence"/>
</dbReference>
<feature type="non-terminal residue" evidence="1">
    <location>
        <position position="1"/>
    </location>
</feature>
<comment type="caution">
    <text evidence="1">The sequence shown here is derived from an EMBL/GenBank/DDBJ whole genome shotgun (WGS) entry which is preliminary data.</text>
</comment>
<reference evidence="1" key="1">
    <citation type="submission" date="2021-02" db="EMBL/GenBank/DDBJ databases">
        <authorList>
            <person name="Nowell W R."/>
        </authorList>
    </citation>
    <scope>NUCLEOTIDE SEQUENCE</scope>
</reference>
<dbReference type="GO" id="GO:0099604">
    <property type="term" value="F:ligand-gated calcium channel activity"/>
    <property type="evidence" value="ECO:0007669"/>
    <property type="project" value="TreeGrafter"/>
</dbReference>